<feature type="transmembrane region" description="Helical" evidence="1">
    <location>
        <begin position="66"/>
        <end position="88"/>
    </location>
</feature>
<name>A0ABS1X0Y8_9GAMM</name>
<feature type="transmembrane region" description="Helical" evidence="1">
    <location>
        <begin position="26"/>
        <end position="46"/>
    </location>
</feature>
<protein>
    <recommendedName>
        <fullName evidence="4">DUF1295 domain-containing protein</fullName>
    </recommendedName>
</protein>
<dbReference type="Proteomes" id="UP000661077">
    <property type="component" value="Unassembled WGS sequence"/>
</dbReference>
<keyword evidence="1" id="KW-0472">Membrane</keyword>
<sequence length="385" mass="43449">MNVSIATIAPVTPLGRLCSWRFASSYLSTLAFIGLSYWIIASVSDFHRSILQGQWHLGMFSIEATISVHAVLVTLVVLYAVILVPYYARYPWMRSKSFTFMQGLWFALRRSRAAKVRGSSSSMALPTTVRLSPLARQAGLALLLKFFFAPLMINWCLIHIANLVGSLLQLATAVDSGVSGRVLFDTSLFWAAFQLILFVDTLLFTLGYIIELPALGNRIRSVDPTFFGWFICLICYPPFNDFTMRFLEWRSSDFPHFENDLLHLGINVTLLMALAVFSWASIALGFKASNLTNRGIVTHGPYALVRHPAYAAKNLAWWLGALPTIGMTIADGNWRATGYTLVALFGWTVIYALRAITEERHLLMYDNGYAQYAQSVRWRFIPRLW</sequence>
<comment type="caution">
    <text evidence="2">The sequence shown here is derived from an EMBL/GenBank/DDBJ whole genome shotgun (WGS) entry which is preliminary data.</text>
</comment>
<dbReference type="EMBL" id="JAEVLS010000004">
    <property type="protein sequence ID" value="MBM0106878.1"/>
    <property type="molecule type" value="Genomic_DNA"/>
</dbReference>
<keyword evidence="1" id="KW-0812">Transmembrane</keyword>
<dbReference type="Gene3D" id="1.20.120.1630">
    <property type="match status" value="1"/>
</dbReference>
<dbReference type="InterPro" id="IPR052527">
    <property type="entry name" value="Metal_cation-efflux_comp"/>
</dbReference>
<reference evidence="2 3" key="1">
    <citation type="journal article" date="2021" name="Int. J. Syst. Evol. Microbiol.">
        <title>Steroidobacter gossypii sp. nov., isolated from soil of cotton cropping field.</title>
        <authorList>
            <person name="Huang R."/>
            <person name="Yang S."/>
            <person name="Zhen C."/>
            <person name="Liu W."/>
        </authorList>
    </citation>
    <scope>NUCLEOTIDE SEQUENCE [LARGE SCALE GENOMIC DNA]</scope>
    <source>
        <strain evidence="2 3">S1-65</strain>
    </source>
</reference>
<keyword evidence="3" id="KW-1185">Reference proteome</keyword>
<dbReference type="PANTHER" id="PTHR43847">
    <property type="entry name" value="BLL3993 PROTEIN"/>
    <property type="match status" value="1"/>
</dbReference>
<evidence type="ECO:0000313" key="3">
    <source>
        <dbReference type="Proteomes" id="UP000661077"/>
    </source>
</evidence>
<feature type="transmembrane region" description="Helical" evidence="1">
    <location>
        <begin position="188"/>
        <end position="210"/>
    </location>
</feature>
<evidence type="ECO:0008006" key="4">
    <source>
        <dbReference type="Google" id="ProtNLM"/>
    </source>
</evidence>
<proteinExistence type="predicted"/>
<feature type="transmembrane region" description="Helical" evidence="1">
    <location>
        <begin position="140"/>
        <end position="168"/>
    </location>
</feature>
<keyword evidence="1" id="KW-1133">Transmembrane helix</keyword>
<evidence type="ECO:0000256" key="1">
    <source>
        <dbReference type="SAM" id="Phobius"/>
    </source>
</evidence>
<feature type="transmembrane region" description="Helical" evidence="1">
    <location>
        <begin position="222"/>
        <end position="239"/>
    </location>
</feature>
<dbReference type="RefSeq" id="WP_203168993.1">
    <property type="nucleotide sequence ID" value="NZ_JAEVLS010000004.1"/>
</dbReference>
<gene>
    <name evidence="2" type="ORF">JM946_19255</name>
</gene>
<dbReference type="PANTHER" id="PTHR43847:SF1">
    <property type="entry name" value="BLL3993 PROTEIN"/>
    <property type="match status" value="1"/>
</dbReference>
<evidence type="ECO:0000313" key="2">
    <source>
        <dbReference type="EMBL" id="MBM0106878.1"/>
    </source>
</evidence>
<feature type="transmembrane region" description="Helical" evidence="1">
    <location>
        <begin position="336"/>
        <end position="356"/>
    </location>
</feature>
<feature type="transmembrane region" description="Helical" evidence="1">
    <location>
        <begin position="261"/>
        <end position="286"/>
    </location>
</feature>
<organism evidence="2 3">
    <name type="scientific">Steroidobacter gossypii</name>
    <dbReference type="NCBI Taxonomy" id="2805490"/>
    <lineage>
        <taxon>Bacteria</taxon>
        <taxon>Pseudomonadati</taxon>
        <taxon>Pseudomonadota</taxon>
        <taxon>Gammaproteobacteria</taxon>
        <taxon>Steroidobacterales</taxon>
        <taxon>Steroidobacteraceae</taxon>
        <taxon>Steroidobacter</taxon>
    </lineage>
</organism>
<accession>A0ABS1X0Y8</accession>